<evidence type="ECO:0000256" key="4">
    <source>
        <dbReference type="ARBA" id="ARBA00047645"/>
    </source>
</evidence>
<sequence length="90" mass="9965">MRKVRMSVEGRVQGVGFRYSTKMVADELGITGVVRNEMDGSVSMEACGEDDAIKRFIQRVKESPSPAGSVTNIEVEDDPSIKERKKFIAN</sequence>
<dbReference type="PROSITE" id="PS00150">
    <property type="entry name" value="ACYLPHOSPHATASE_1"/>
    <property type="match status" value="1"/>
</dbReference>
<dbReference type="EC" id="3.6.1.7" evidence="2 5"/>
<dbReference type="Proteomes" id="UP000029381">
    <property type="component" value="Unassembled WGS sequence"/>
</dbReference>
<name>A0A091BXY6_9ENTE</name>
<feature type="active site" evidence="5">
    <location>
        <position position="36"/>
    </location>
</feature>
<comment type="caution">
    <text evidence="8">The sequence shown here is derived from an EMBL/GenBank/DDBJ whole genome shotgun (WGS) entry which is preliminary data.</text>
</comment>
<proteinExistence type="inferred from homology"/>
<evidence type="ECO:0000256" key="2">
    <source>
        <dbReference type="ARBA" id="ARBA00012150"/>
    </source>
</evidence>
<dbReference type="PATRIC" id="fig|1302648.3.peg.1448"/>
<organism evidence="8 9">
    <name type="scientific">Tetragenococcus muriaticus 3MR10-3</name>
    <dbReference type="NCBI Taxonomy" id="1302648"/>
    <lineage>
        <taxon>Bacteria</taxon>
        <taxon>Bacillati</taxon>
        <taxon>Bacillota</taxon>
        <taxon>Bacilli</taxon>
        <taxon>Lactobacillales</taxon>
        <taxon>Enterococcaceae</taxon>
        <taxon>Tetragenococcus</taxon>
    </lineage>
</organism>
<protein>
    <recommendedName>
        <fullName evidence="3 5">acylphosphatase</fullName>
        <ecNumber evidence="2 5">3.6.1.7</ecNumber>
    </recommendedName>
</protein>
<comment type="catalytic activity">
    <reaction evidence="4 5">
        <text>an acyl phosphate + H2O = a carboxylate + phosphate + H(+)</text>
        <dbReference type="Rhea" id="RHEA:14965"/>
        <dbReference type="ChEBI" id="CHEBI:15377"/>
        <dbReference type="ChEBI" id="CHEBI:15378"/>
        <dbReference type="ChEBI" id="CHEBI:29067"/>
        <dbReference type="ChEBI" id="CHEBI:43474"/>
        <dbReference type="ChEBI" id="CHEBI:59918"/>
        <dbReference type="EC" id="3.6.1.7"/>
    </reaction>
</comment>
<evidence type="ECO:0000313" key="9">
    <source>
        <dbReference type="Proteomes" id="UP000029381"/>
    </source>
</evidence>
<evidence type="ECO:0000313" key="8">
    <source>
        <dbReference type="EMBL" id="KFN90456.1"/>
    </source>
</evidence>
<feature type="active site" evidence="5">
    <location>
        <position position="18"/>
    </location>
</feature>
<accession>A0A091BXY6</accession>
<keyword evidence="5" id="KW-0378">Hydrolase</keyword>
<feature type="domain" description="Acylphosphatase-like" evidence="7">
    <location>
        <begin position="3"/>
        <end position="90"/>
    </location>
</feature>
<dbReference type="InterPro" id="IPR036046">
    <property type="entry name" value="Acylphosphatase-like_dom_sf"/>
</dbReference>
<dbReference type="Pfam" id="PF00708">
    <property type="entry name" value="Acylphosphatase"/>
    <property type="match status" value="1"/>
</dbReference>
<dbReference type="AlphaFoldDB" id="A0A091BXY6"/>
<dbReference type="PROSITE" id="PS51160">
    <property type="entry name" value="ACYLPHOSPHATASE_3"/>
    <property type="match status" value="1"/>
</dbReference>
<dbReference type="SUPFAM" id="SSF54975">
    <property type="entry name" value="Acylphosphatase/BLUF domain-like"/>
    <property type="match status" value="1"/>
</dbReference>
<reference evidence="8 9" key="1">
    <citation type="submission" date="2014-08" db="EMBL/GenBank/DDBJ databases">
        <title>Genome sequence of Tetragenococcus muriaticus.</title>
        <authorList>
            <person name="Chuea-nongthon C."/>
            <person name="Rodtong S."/>
            <person name="Yongsawatdigul J."/>
            <person name="Steele J.L."/>
            <person name="Liu X.-y."/>
            <person name="Speers J."/>
            <person name="Glasner J.D."/>
            <person name="Neeno-Eckwall E.C."/>
        </authorList>
    </citation>
    <scope>NUCLEOTIDE SEQUENCE [LARGE SCALE GENOMIC DNA]</scope>
    <source>
        <strain evidence="8 9">3MR10-3</strain>
    </source>
</reference>
<evidence type="ECO:0000259" key="7">
    <source>
        <dbReference type="PROSITE" id="PS51160"/>
    </source>
</evidence>
<evidence type="ECO:0000256" key="6">
    <source>
        <dbReference type="RuleBase" id="RU004168"/>
    </source>
</evidence>
<dbReference type="PANTHER" id="PTHR47268:SF4">
    <property type="entry name" value="ACYLPHOSPHATASE"/>
    <property type="match status" value="1"/>
</dbReference>
<dbReference type="Gene3D" id="3.30.70.100">
    <property type="match status" value="1"/>
</dbReference>
<evidence type="ECO:0000256" key="3">
    <source>
        <dbReference type="ARBA" id="ARBA00015991"/>
    </source>
</evidence>
<dbReference type="PANTHER" id="PTHR47268">
    <property type="entry name" value="ACYLPHOSPHATASE"/>
    <property type="match status" value="1"/>
</dbReference>
<dbReference type="InterPro" id="IPR020456">
    <property type="entry name" value="Acylphosphatase"/>
</dbReference>
<dbReference type="GO" id="GO:0003998">
    <property type="term" value="F:acylphosphatase activity"/>
    <property type="evidence" value="ECO:0007669"/>
    <property type="project" value="UniProtKB-EC"/>
</dbReference>
<comment type="similarity">
    <text evidence="1 6">Belongs to the acylphosphatase family.</text>
</comment>
<dbReference type="InterPro" id="IPR017968">
    <property type="entry name" value="Acylphosphatase_CS"/>
</dbReference>
<evidence type="ECO:0000256" key="1">
    <source>
        <dbReference type="ARBA" id="ARBA00005614"/>
    </source>
</evidence>
<dbReference type="EMBL" id="JPVT01000152">
    <property type="protein sequence ID" value="KFN90456.1"/>
    <property type="molecule type" value="Genomic_DNA"/>
</dbReference>
<gene>
    <name evidence="8" type="ORF">TMU3MR103_1483</name>
</gene>
<dbReference type="RefSeq" id="WP_028789850.1">
    <property type="nucleotide sequence ID" value="NZ_JPVT01000152.1"/>
</dbReference>
<keyword evidence="9" id="KW-1185">Reference proteome</keyword>
<dbReference type="InterPro" id="IPR001792">
    <property type="entry name" value="Acylphosphatase-like_dom"/>
</dbReference>
<evidence type="ECO:0000256" key="5">
    <source>
        <dbReference type="PROSITE-ProRule" id="PRU00520"/>
    </source>
</evidence>